<evidence type="ECO:0000313" key="1">
    <source>
        <dbReference type="EMBL" id="KAK7448391.1"/>
    </source>
</evidence>
<gene>
    <name evidence="1" type="ORF">BaRGS_00040095</name>
</gene>
<organism evidence="1 2">
    <name type="scientific">Batillaria attramentaria</name>
    <dbReference type="NCBI Taxonomy" id="370345"/>
    <lineage>
        <taxon>Eukaryota</taxon>
        <taxon>Metazoa</taxon>
        <taxon>Spiralia</taxon>
        <taxon>Lophotrochozoa</taxon>
        <taxon>Mollusca</taxon>
        <taxon>Gastropoda</taxon>
        <taxon>Caenogastropoda</taxon>
        <taxon>Sorbeoconcha</taxon>
        <taxon>Cerithioidea</taxon>
        <taxon>Batillariidae</taxon>
        <taxon>Batillaria</taxon>
    </lineage>
</organism>
<reference evidence="1 2" key="1">
    <citation type="journal article" date="2023" name="Sci. Data">
        <title>Genome assembly of the Korean intertidal mud-creeper Batillaria attramentaria.</title>
        <authorList>
            <person name="Patra A.K."/>
            <person name="Ho P.T."/>
            <person name="Jun S."/>
            <person name="Lee S.J."/>
            <person name="Kim Y."/>
            <person name="Won Y.J."/>
        </authorList>
    </citation>
    <scope>NUCLEOTIDE SEQUENCE [LARGE SCALE GENOMIC DNA]</scope>
    <source>
        <strain evidence="1">Wonlab-2016</strain>
    </source>
</reference>
<name>A0ABD0J172_9CAEN</name>
<comment type="caution">
    <text evidence="1">The sequence shown here is derived from an EMBL/GenBank/DDBJ whole genome shotgun (WGS) entry which is preliminary data.</text>
</comment>
<sequence>MRAACPVYTVIPTCEAGGGNPHYYVWRSTWTEGLRNMFTDSELWHVWAKLNQREYVILVLSTKTGKIQKNVGISRHSWN</sequence>
<accession>A0ABD0J172</accession>
<evidence type="ECO:0000313" key="2">
    <source>
        <dbReference type="Proteomes" id="UP001519460"/>
    </source>
</evidence>
<keyword evidence="2" id="KW-1185">Reference proteome</keyword>
<dbReference type="Proteomes" id="UP001519460">
    <property type="component" value="Unassembled WGS sequence"/>
</dbReference>
<dbReference type="EMBL" id="JACVVK020000760">
    <property type="protein sequence ID" value="KAK7448391.1"/>
    <property type="molecule type" value="Genomic_DNA"/>
</dbReference>
<proteinExistence type="predicted"/>
<protein>
    <submittedName>
        <fullName evidence="1">Uncharacterized protein</fullName>
    </submittedName>
</protein>
<dbReference type="AlphaFoldDB" id="A0ABD0J172"/>